<organism evidence="7">
    <name type="scientific">uncultured Thermomicrobiales bacterium</name>
    <dbReference type="NCBI Taxonomy" id="1645740"/>
    <lineage>
        <taxon>Bacteria</taxon>
        <taxon>Pseudomonadati</taxon>
        <taxon>Thermomicrobiota</taxon>
        <taxon>Thermomicrobia</taxon>
        <taxon>Thermomicrobiales</taxon>
        <taxon>environmental samples</taxon>
    </lineage>
</organism>
<dbReference type="InterPro" id="IPR001851">
    <property type="entry name" value="ABC_transp_permease"/>
</dbReference>
<dbReference type="PANTHER" id="PTHR47089">
    <property type="entry name" value="ABC TRANSPORTER, PERMEASE PROTEIN"/>
    <property type="match status" value="1"/>
</dbReference>
<evidence type="ECO:0000256" key="6">
    <source>
        <dbReference type="SAM" id="Phobius"/>
    </source>
</evidence>
<feature type="transmembrane region" description="Helical" evidence="6">
    <location>
        <begin position="159"/>
        <end position="178"/>
    </location>
</feature>
<gene>
    <name evidence="7" type="ORF">AVDCRST_MAG19-4827</name>
</gene>
<evidence type="ECO:0000313" key="7">
    <source>
        <dbReference type="EMBL" id="CAA9584950.1"/>
    </source>
</evidence>
<keyword evidence="4 6" id="KW-1133">Transmembrane helix</keyword>
<name>A0A6J4VP58_9BACT</name>
<dbReference type="GO" id="GO:0005886">
    <property type="term" value="C:plasma membrane"/>
    <property type="evidence" value="ECO:0007669"/>
    <property type="project" value="UniProtKB-SubCell"/>
</dbReference>
<dbReference type="GO" id="GO:0022857">
    <property type="term" value="F:transmembrane transporter activity"/>
    <property type="evidence" value="ECO:0007669"/>
    <property type="project" value="InterPro"/>
</dbReference>
<evidence type="ECO:0000256" key="3">
    <source>
        <dbReference type="ARBA" id="ARBA00022692"/>
    </source>
</evidence>
<proteinExistence type="predicted"/>
<accession>A0A6J4VP58</accession>
<evidence type="ECO:0000256" key="4">
    <source>
        <dbReference type="ARBA" id="ARBA00022989"/>
    </source>
</evidence>
<feature type="transmembrane region" description="Helical" evidence="6">
    <location>
        <begin position="210"/>
        <end position="228"/>
    </location>
</feature>
<dbReference type="CDD" id="cd06580">
    <property type="entry name" value="TM_PBP1_transp_TpRbsC_like"/>
    <property type="match status" value="1"/>
</dbReference>
<comment type="subcellular location">
    <subcellularLocation>
        <location evidence="1">Cell membrane</location>
        <topology evidence="1">Multi-pass membrane protein</topology>
    </subcellularLocation>
</comment>
<dbReference type="AlphaFoldDB" id="A0A6J4VP58"/>
<reference evidence="7" key="1">
    <citation type="submission" date="2020-02" db="EMBL/GenBank/DDBJ databases">
        <authorList>
            <person name="Meier V. D."/>
        </authorList>
    </citation>
    <scope>NUCLEOTIDE SEQUENCE</scope>
    <source>
        <strain evidence="7">AVDCRST_MAG19</strain>
    </source>
</reference>
<feature type="transmembrane region" description="Helical" evidence="6">
    <location>
        <begin position="292"/>
        <end position="321"/>
    </location>
</feature>
<protein>
    <submittedName>
        <fullName evidence="7">Nucleoside ABC transporter, permease protein 1</fullName>
    </submittedName>
</protein>
<feature type="transmembrane region" description="Helical" evidence="6">
    <location>
        <begin position="105"/>
        <end position="122"/>
    </location>
</feature>
<feature type="transmembrane region" description="Helical" evidence="6">
    <location>
        <begin position="71"/>
        <end position="93"/>
    </location>
</feature>
<evidence type="ECO:0000256" key="5">
    <source>
        <dbReference type="ARBA" id="ARBA00023136"/>
    </source>
</evidence>
<dbReference type="Pfam" id="PF02653">
    <property type="entry name" value="BPD_transp_2"/>
    <property type="match status" value="1"/>
</dbReference>
<keyword evidence="5 6" id="KW-0472">Membrane</keyword>
<dbReference type="EMBL" id="CADCWL010000247">
    <property type="protein sequence ID" value="CAA9584950.1"/>
    <property type="molecule type" value="Genomic_DNA"/>
</dbReference>
<feature type="transmembrane region" description="Helical" evidence="6">
    <location>
        <begin position="26"/>
        <end position="51"/>
    </location>
</feature>
<keyword evidence="3 6" id="KW-0812">Transmembrane</keyword>
<sequence>MVELAAPSGRGRPRIRVERVAAPSRLASALVPVVSIALALAASGVLLLAAGENPIAVYRAMLRGALGDRNGFAETLVKTIPLLLTGLGVAVAFRMRLWNIGAEGQLYLGAIAAAGTGLYLVPGAPAPLLIGGMLVAGLVGGAAWGLIPGALRAFLGANEIITSLMLNYVAILFSEYLVHGPWRDPSSFGFPGSPALPEAADLPRWGTTRVHLGLLFGLVAAALLWGTLRRTRWGYEVGVMGANPRAARYAGMPTRRTILAVMALSGALCGLAGMSELAGIGHQLQRNLSPGYGYTAIIVAWLGRLHPGGIVLVAFLLAAILVGGDQLQSSMGLPAAIAPMLQGTILFFLLGGEALVRYRLAWGATVPSRDPGGRERA</sequence>
<evidence type="ECO:0000256" key="2">
    <source>
        <dbReference type="ARBA" id="ARBA00022475"/>
    </source>
</evidence>
<dbReference type="PANTHER" id="PTHR47089:SF1">
    <property type="entry name" value="GUANOSINE ABC TRANSPORTER PERMEASE PROTEIN NUPP"/>
    <property type="match status" value="1"/>
</dbReference>
<feature type="transmembrane region" description="Helical" evidence="6">
    <location>
        <begin position="258"/>
        <end position="280"/>
    </location>
</feature>
<feature type="transmembrane region" description="Helical" evidence="6">
    <location>
        <begin position="333"/>
        <end position="352"/>
    </location>
</feature>
<evidence type="ECO:0000256" key="1">
    <source>
        <dbReference type="ARBA" id="ARBA00004651"/>
    </source>
</evidence>
<keyword evidence="2" id="KW-1003">Cell membrane</keyword>
<feature type="transmembrane region" description="Helical" evidence="6">
    <location>
        <begin position="128"/>
        <end position="147"/>
    </location>
</feature>